<dbReference type="GO" id="GO:0006629">
    <property type="term" value="P:lipid metabolic process"/>
    <property type="evidence" value="ECO:0007669"/>
    <property type="project" value="UniProtKB-KW"/>
</dbReference>
<dbReference type="Gene3D" id="3.40.1090.10">
    <property type="entry name" value="Cytosolic phospholipase A2 catalytic domain"/>
    <property type="match status" value="1"/>
</dbReference>
<evidence type="ECO:0000256" key="1">
    <source>
        <dbReference type="ARBA" id="ARBA00023098"/>
    </source>
</evidence>
<dbReference type="InterPro" id="IPR002641">
    <property type="entry name" value="PNPLA_dom"/>
</dbReference>
<keyword evidence="5" id="KW-1185">Reference proteome</keyword>
<gene>
    <name evidence="4" type="ORF">LPC04_11155</name>
</gene>
<dbReference type="PROSITE" id="PS51635">
    <property type="entry name" value="PNPLA"/>
    <property type="match status" value="1"/>
</dbReference>
<organism evidence="4 5">
    <name type="scientific">Scleromatobacter humisilvae</name>
    <dbReference type="NCBI Taxonomy" id="2897159"/>
    <lineage>
        <taxon>Bacteria</taxon>
        <taxon>Pseudomonadati</taxon>
        <taxon>Pseudomonadota</taxon>
        <taxon>Betaproteobacteria</taxon>
        <taxon>Burkholderiales</taxon>
        <taxon>Sphaerotilaceae</taxon>
        <taxon>Scleromatobacter</taxon>
    </lineage>
</organism>
<dbReference type="InterPro" id="IPR016035">
    <property type="entry name" value="Acyl_Trfase/lysoPLipase"/>
</dbReference>
<dbReference type="Pfam" id="PF01734">
    <property type="entry name" value="Patatin"/>
    <property type="match status" value="1"/>
</dbReference>
<name>A0A9X1YH77_9BURK</name>
<evidence type="ECO:0000313" key="4">
    <source>
        <dbReference type="EMBL" id="MCK9686264.1"/>
    </source>
</evidence>
<keyword evidence="1" id="KW-0443">Lipid metabolism</keyword>
<evidence type="ECO:0000259" key="3">
    <source>
        <dbReference type="PROSITE" id="PS51635"/>
    </source>
</evidence>
<dbReference type="PROSITE" id="PS51257">
    <property type="entry name" value="PROKAR_LIPOPROTEIN"/>
    <property type="match status" value="1"/>
</dbReference>
<feature type="domain" description="PNPLA" evidence="3">
    <location>
        <begin position="12"/>
        <end position="238"/>
    </location>
</feature>
<protein>
    <submittedName>
        <fullName evidence="4">Patatin-like phospholipase family protein</fullName>
    </submittedName>
</protein>
<evidence type="ECO:0000313" key="5">
    <source>
        <dbReference type="Proteomes" id="UP001139353"/>
    </source>
</evidence>
<accession>A0A9X1YH77</accession>
<dbReference type="EMBL" id="JAJLJH010000002">
    <property type="protein sequence ID" value="MCK9686264.1"/>
    <property type="molecule type" value="Genomic_DNA"/>
</dbReference>
<dbReference type="Proteomes" id="UP001139353">
    <property type="component" value="Unassembled WGS sequence"/>
</dbReference>
<comment type="caution">
    <text evidence="2">Lacks conserved residue(s) required for the propagation of feature annotation.</text>
</comment>
<proteinExistence type="predicted"/>
<evidence type="ECO:0000256" key="2">
    <source>
        <dbReference type="PROSITE-ProRule" id="PRU01161"/>
    </source>
</evidence>
<dbReference type="AlphaFoldDB" id="A0A9X1YH77"/>
<sequence length="347" mass="36508">MREERERYKRCLVLAGGGGRLGVHLGTVAAACEAGLAPDVLLGTCGGALVAALVHAEPDPARQLAWLGGPAMYRFWNGVRARPGLSLAKALAAFARRALDPRAAARVPDLDDDALFEVAEGWPALAWRDGAGIDAILLGARMTAASAGPGEPRDDRVLFEPVAIGNGRSAALLADAPAGHGALAVGRTLSTLGPTDLPLADAVRISLTDMIYLAPAAAAGARWLGGAVDLMPVELAARLADEVWIDRKDAISRWTIAPAWRTVLGLDARARQRAVDASPVALRIDHRGLARALPSVLTRRLALSAQGPRLDVHAATDAAGYRRVIEAQFAEGRRRAREAIAQAMMRA</sequence>
<reference evidence="4" key="1">
    <citation type="submission" date="2021-11" db="EMBL/GenBank/DDBJ databases">
        <title>BS-T2-15 a new species belonging to the Comamonadaceae family isolated from the soil of a French oak forest.</title>
        <authorList>
            <person name="Mieszkin S."/>
            <person name="Alain K."/>
        </authorList>
    </citation>
    <scope>NUCLEOTIDE SEQUENCE</scope>
    <source>
        <strain evidence="4">BS-T2-15</strain>
    </source>
</reference>
<dbReference type="RefSeq" id="WP_275682292.1">
    <property type="nucleotide sequence ID" value="NZ_JAJLJH010000002.1"/>
</dbReference>
<dbReference type="SUPFAM" id="SSF52151">
    <property type="entry name" value="FabD/lysophospholipase-like"/>
    <property type="match status" value="1"/>
</dbReference>
<comment type="caution">
    <text evidence="4">The sequence shown here is derived from an EMBL/GenBank/DDBJ whole genome shotgun (WGS) entry which is preliminary data.</text>
</comment>